<reference evidence="10" key="1">
    <citation type="submission" date="2023-03" db="EMBL/GenBank/DDBJ databases">
        <title>Chromosome-scale reference genome and RAD-based genetic map of yellow starthistle (Centaurea solstitialis) reveal putative structural variation and QTLs associated with invader traits.</title>
        <authorList>
            <person name="Reatini B."/>
            <person name="Cang F.A."/>
            <person name="Jiang Q."/>
            <person name="Mckibben M.T.W."/>
            <person name="Barker M.S."/>
            <person name="Rieseberg L.H."/>
            <person name="Dlugosch K.M."/>
        </authorList>
    </citation>
    <scope>NUCLEOTIDE SEQUENCE</scope>
    <source>
        <strain evidence="10">CAN-66</strain>
        <tissue evidence="10">Leaf</tissue>
    </source>
</reference>
<dbReference type="GO" id="GO:0004190">
    <property type="term" value="F:aspartic-type endopeptidase activity"/>
    <property type="evidence" value="ECO:0007669"/>
    <property type="project" value="UniProtKB-KW"/>
</dbReference>
<proteinExistence type="predicted"/>
<dbReference type="InterPro" id="IPR043502">
    <property type="entry name" value="DNA/RNA_pol_sf"/>
</dbReference>
<keyword evidence="11" id="KW-1185">Reference proteome</keyword>
<evidence type="ECO:0000256" key="8">
    <source>
        <dbReference type="ARBA" id="ARBA00022918"/>
    </source>
</evidence>
<dbReference type="SUPFAM" id="SSF56672">
    <property type="entry name" value="DNA/RNA polymerases"/>
    <property type="match status" value="1"/>
</dbReference>
<organism evidence="10 11">
    <name type="scientific">Centaurea solstitialis</name>
    <name type="common">yellow star-thistle</name>
    <dbReference type="NCBI Taxonomy" id="347529"/>
    <lineage>
        <taxon>Eukaryota</taxon>
        <taxon>Viridiplantae</taxon>
        <taxon>Streptophyta</taxon>
        <taxon>Embryophyta</taxon>
        <taxon>Tracheophyta</taxon>
        <taxon>Spermatophyta</taxon>
        <taxon>Magnoliopsida</taxon>
        <taxon>eudicotyledons</taxon>
        <taxon>Gunneridae</taxon>
        <taxon>Pentapetalae</taxon>
        <taxon>asterids</taxon>
        <taxon>campanulids</taxon>
        <taxon>Asterales</taxon>
        <taxon>Asteraceae</taxon>
        <taxon>Carduoideae</taxon>
        <taxon>Cardueae</taxon>
        <taxon>Centaureinae</taxon>
        <taxon>Centaurea</taxon>
    </lineage>
</organism>
<dbReference type="InterPro" id="IPR036397">
    <property type="entry name" value="RNaseH_sf"/>
</dbReference>
<evidence type="ECO:0000256" key="5">
    <source>
        <dbReference type="ARBA" id="ARBA00022750"/>
    </source>
</evidence>
<dbReference type="GO" id="GO:0003676">
    <property type="term" value="F:nucleic acid binding"/>
    <property type="evidence" value="ECO:0007669"/>
    <property type="project" value="InterPro"/>
</dbReference>
<dbReference type="GO" id="GO:0003964">
    <property type="term" value="F:RNA-directed DNA polymerase activity"/>
    <property type="evidence" value="ECO:0007669"/>
    <property type="project" value="UniProtKB-KW"/>
</dbReference>
<dbReference type="EMBL" id="JARYMX010000006">
    <property type="protein sequence ID" value="KAJ9543935.1"/>
    <property type="molecule type" value="Genomic_DNA"/>
</dbReference>
<dbReference type="Pfam" id="PF17917">
    <property type="entry name" value="RT_RNaseH"/>
    <property type="match status" value="1"/>
</dbReference>
<evidence type="ECO:0000256" key="4">
    <source>
        <dbReference type="ARBA" id="ARBA00022722"/>
    </source>
</evidence>
<dbReference type="PANTHER" id="PTHR33064:SF37">
    <property type="entry name" value="RIBONUCLEASE H"/>
    <property type="match status" value="1"/>
</dbReference>
<name>A0AA38W9M8_9ASTR</name>
<dbReference type="PANTHER" id="PTHR33064">
    <property type="entry name" value="POL PROTEIN"/>
    <property type="match status" value="1"/>
</dbReference>
<keyword evidence="4" id="KW-0540">Nuclease</keyword>
<dbReference type="GO" id="GO:0006508">
    <property type="term" value="P:proteolysis"/>
    <property type="evidence" value="ECO:0007669"/>
    <property type="project" value="UniProtKB-KW"/>
</dbReference>
<comment type="caution">
    <text evidence="10">The sequence shown here is derived from an EMBL/GenBank/DDBJ whole genome shotgun (WGS) entry which is preliminary data.</text>
</comment>
<keyword evidence="3" id="KW-0548">Nucleotidyltransferase</keyword>
<protein>
    <recommendedName>
        <fullName evidence="9">RNase H type-1 domain-containing protein</fullName>
    </recommendedName>
</protein>
<evidence type="ECO:0000313" key="10">
    <source>
        <dbReference type="EMBL" id="KAJ9543935.1"/>
    </source>
</evidence>
<evidence type="ECO:0000256" key="6">
    <source>
        <dbReference type="ARBA" id="ARBA00022759"/>
    </source>
</evidence>
<keyword evidence="1" id="KW-0645">Protease</keyword>
<dbReference type="PROSITE" id="PS50879">
    <property type="entry name" value="RNASE_H_1"/>
    <property type="match status" value="1"/>
</dbReference>
<gene>
    <name evidence="10" type="ORF">OSB04_023642</name>
</gene>
<dbReference type="Proteomes" id="UP001172457">
    <property type="component" value="Chromosome 6"/>
</dbReference>
<dbReference type="InterPro" id="IPR002156">
    <property type="entry name" value="RNaseH_domain"/>
</dbReference>
<keyword evidence="6" id="KW-0255">Endonuclease</keyword>
<accession>A0AA38W9M8</accession>
<dbReference type="InterPro" id="IPR041373">
    <property type="entry name" value="RT_RNaseH"/>
</dbReference>
<keyword evidence="8" id="KW-0695">RNA-directed DNA polymerase</keyword>
<evidence type="ECO:0000256" key="7">
    <source>
        <dbReference type="ARBA" id="ARBA00022801"/>
    </source>
</evidence>
<evidence type="ECO:0000256" key="3">
    <source>
        <dbReference type="ARBA" id="ARBA00022695"/>
    </source>
</evidence>
<keyword evidence="5" id="KW-0064">Aspartyl protease</keyword>
<evidence type="ECO:0000313" key="11">
    <source>
        <dbReference type="Proteomes" id="UP001172457"/>
    </source>
</evidence>
<sequence length="266" mass="30205">MKIATPLIDFVGVIIGEGKLKLQPHIIKRIVDFEEETLKSKKGMRSFLGFLNYARTHIPNLGTLQRPLYEKTNAHGDKRLKRSDLELIHQIKRQVQELPDLKVPPEQAHIVIETDGCADGWGEVVKWKAHKKDSRAKESVCAYASGKFATPQSTIDAEIQACINALEKLKIYYLDKKEITLRTDCQAIISFNNKANSTKASRVRWIKFADALTGTGVKINLEHIDGKDNLLADSLSRLVHFCFEECTRELDCIRKITMEEEEGIMN</sequence>
<dbReference type="AlphaFoldDB" id="A0AA38W9M8"/>
<keyword evidence="7" id="KW-0378">Hydrolase</keyword>
<evidence type="ECO:0000256" key="2">
    <source>
        <dbReference type="ARBA" id="ARBA00022679"/>
    </source>
</evidence>
<dbReference type="GO" id="GO:0004523">
    <property type="term" value="F:RNA-DNA hybrid ribonuclease activity"/>
    <property type="evidence" value="ECO:0007669"/>
    <property type="project" value="InterPro"/>
</dbReference>
<feature type="domain" description="RNase H type-1" evidence="9">
    <location>
        <begin position="106"/>
        <end position="241"/>
    </location>
</feature>
<evidence type="ECO:0000259" key="9">
    <source>
        <dbReference type="PROSITE" id="PS50879"/>
    </source>
</evidence>
<dbReference type="Gene3D" id="3.30.420.10">
    <property type="entry name" value="Ribonuclease H-like superfamily/Ribonuclease H"/>
    <property type="match status" value="1"/>
</dbReference>
<dbReference type="Gene3D" id="3.30.70.270">
    <property type="match status" value="1"/>
</dbReference>
<evidence type="ECO:0000256" key="1">
    <source>
        <dbReference type="ARBA" id="ARBA00022670"/>
    </source>
</evidence>
<keyword evidence="2" id="KW-0808">Transferase</keyword>
<dbReference type="InterPro" id="IPR043128">
    <property type="entry name" value="Rev_trsase/Diguanyl_cyclase"/>
</dbReference>
<dbReference type="InterPro" id="IPR051320">
    <property type="entry name" value="Viral_Replic_Matur_Polypro"/>
</dbReference>